<accession>A0A5N6NFQ8</accession>
<dbReference type="EMBL" id="SZYD01000012">
    <property type="protein sequence ID" value="KAD4585997.1"/>
    <property type="molecule type" value="Genomic_DNA"/>
</dbReference>
<gene>
    <name evidence="3" type="ORF">E3N88_23598</name>
</gene>
<dbReference type="OrthoDB" id="1938451at2759"/>
<dbReference type="InterPro" id="IPR041577">
    <property type="entry name" value="RT_RNaseH_2"/>
</dbReference>
<protein>
    <recommendedName>
        <fullName evidence="2">Reverse transcriptase/retrotransposon-derived protein RNase H-like domain-containing protein</fullName>
    </recommendedName>
</protein>
<name>A0A5N6NFQ8_9ASTR</name>
<reference evidence="3 4" key="1">
    <citation type="submission" date="2019-05" db="EMBL/GenBank/DDBJ databases">
        <title>Mikania micrantha, genome provides insights into the molecular mechanism of rapid growth.</title>
        <authorList>
            <person name="Liu B."/>
        </authorList>
    </citation>
    <scope>NUCLEOTIDE SEQUENCE [LARGE SCALE GENOMIC DNA]</scope>
    <source>
        <strain evidence="3">NLD-2019</strain>
        <tissue evidence="3">Leaf</tissue>
    </source>
</reference>
<dbReference type="SUPFAM" id="SSF56672">
    <property type="entry name" value="DNA/RNA polymerases"/>
    <property type="match status" value="1"/>
</dbReference>
<dbReference type="PANTHER" id="PTHR48475:SF1">
    <property type="entry name" value="RNASE H TYPE-1 DOMAIN-CONTAINING PROTEIN"/>
    <property type="match status" value="1"/>
</dbReference>
<evidence type="ECO:0000256" key="1">
    <source>
        <dbReference type="SAM" id="MobiDB-lite"/>
    </source>
</evidence>
<dbReference type="Pfam" id="PF17919">
    <property type="entry name" value="RT_RNaseH_2"/>
    <property type="match status" value="1"/>
</dbReference>
<organism evidence="3 4">
    <name type="scientific">Mikania micrantha</name>
    <name type="common">bitter vine</name>
    <dbReference type="NCBI Taxonomy" id="192012"/>
    <lineage>
        <taxon>Eukaryota</taxon>
        <taxon>Viridiplantae</taxon>
        <taxon>Streptophyta</taxon>
        <taxon>Embryophyta</taxon>
        <taxon>Tracheophyta</taxon>
        <taxon>Spermatophyta</taxon>
        <taxon>Magnoliopsida</taxon>
        <taxon>eudicotyledons</taxon>
        <taxon>Gunneridae</taxon>
        <taxon>Pentapetalae</taxon>
        <taxon>asterids</taxon>
        <taxon>campanulids</taxon>
        <taxon>Asterales</taxon>
        <taxon>Asteraceae</taxon>
        <taxon>Asteroideae</taxon>
        <taxon>Heliantheae alliance</taxon>
        <taxon>Eupatorieae</taxon>
        <taxon>Mikania</taxon>
    </lineage>
</organism>
<proteinExistence type="predicted"/>
<dbReference type="InterPro" id="IPR043502">
    <property type="entry name" value="DNA/RNA_pol_sf"/>
</dbReference>
<feature type="region of interest" description="Disordered" evidence="1">
    <location>
        <begin position="189"/>
        <end position="221"/>
    </location>
</feature>
<keyword evidence="4" id="KW-1185">Reference proteome</keyword>
<sequence length="221" mass="25317">MVIKIAIGEIDIHWVYLDGGSASKIMYEHCFNQLEEGIKKKLKTSYTPLIGFAGEKTLKSYGTTFQWTEEAEIAFQDMKWYIASMPSLVAPMMPKQMSLYIAIGQEAISSVLVVERSGTQLPVYFLSRVLWEAETRYPEVEKAVLVIVHTARGLRRIISQHNQMARPQNRPSRMTKWHDGRMSRIKVNLRDTNKGKGEGTFNESQAFGPKDKRQTSRQKVM</sequence>
<comment type="caution">
    <text evidence="3">The sequence shown here is derived from an EMBL/GenBank/DDBJ whole genome shotgun (WGS) entry which is preliminary data.</text>
</comment>
<dbReference type="AlphaFoldDB" id="A0A5N6NFQ8"/>
<evidence type="ECO:0000313" key="3">
    <source>
        <dbReference type="EMBL" id="KAD4585997.1"/>
    </source>
</evidence>
<evidence type="ECO:0000259" key="2">
    <source>
        <dbReference type="Pfam" id="PF17919"/>
    </source>
</evidence>
<dbReference type="PANTHER" id="PTHR48475">
    <property type="entry name" value="RIBONUCLEASE H"/>
    <property type="match status" value="1"/>
</dbReference>
<feature type="domain" description="Reverse transcriptase/retrotransposon-derived protein RNase H-like" evidence="2">
    <location>
        <begin position="67"/>
        <end position="161"/>
    </location>
</feature>
<dbReference type="Proteomes" id="UP000326396">
    <property type="component" value="Linkage Group LG2"/>
</dbReference>
<evidence type="ECO:0000313" key="4">
    <source>
        <dbReference type="Proteomes" id="UP000326396"/>
    </source>
</evidence>